<evidence type="ECO:0000313" key="1">
    <source>
        <dbReference type="EMBL" id="KIK49146.1"/>
    </source>
</evidence>
<sequence>MTRPRGGRKRLHVGLTDSDAMRDSTKHFEWGDQCWRRQHQEWLGTNVDNTRAHDRVNAAQTVDLLSFVQRPTNLVSPDNRRIAGIGDDITIIFWDVESKQKVFDLLVKQTNRVQLELLSYTKDIRYINSVIALRECRSVDSNQRSTSTNC</sequence>
<accession>A0A0D0B504</accession>
<proteinExistence type="predicted"/>
<dbReference type="HOGENOM" id="CLU_1741782_0_0_1"/>
<protein>
    <submittedName>
        <fullName evidence="1">Uncharacterized protein</fullName>
    </submittedName>
</protein>
<keyword evidence="2" id="KW-1185">Reference proteome</keyword>
<organism evidence="1 2">
    <name type="scientific">Suillus luteus UH-Slu-Lm8-n1</name>
    <dbReference type="NCBI Taxonomy" id="930992"/>
    <lineage>
        <taxon>Eukaryota</taxon>
        <taxon>Fungi</taxon>
        <taxon>Dikarya</taxon>
        <taxon>Basidiomycota</taxon>
        <taxon>Agaricomycotina</taxon>
        <taxon>Agaricomycetes</taxon>
        <taxon>Agaricomycetidae</taxon>
        <taxon>Boletales</taxon>
        <taxon>Suillineae</taxon>
        <taxon>Suillaceae</taxon>
        <taxon>Suillus</taxon>
    </lineage>
</organism>
<reference evidence="2" key="2">
    <citation type="submission" date="2015-01" db="EMBL/GenBank/DDBJ databases">
        <title>Evolutionary Origins and Diversification of the Mycorrhizal Mutualists.</title>
        <authorList>
            <consortium name="DOE Joint Genome Institute"/>
            <consortium name="Mycorrhizal Genomics Consortium"/>
            <person name="Kohler A."/>
            <person name="Kuo A."/>
            <person name="Nagy L.G."/>
            <person name="Floudas D."/>
            <person name="Copeland A."/>
            <person name="Barry K.W."/>
            <person name="Cichocki N."/>
            <person name="Veneault-Fourrey C."/>
            <person name="LaButti K."/>
            <person name="Lindquist E.A."/>
            <person name="Lipzen A."/>
            <person name="Lundell T."/>
            <person name="Morin E."/>
            <person name="Murat C."/>
            <person name="Riley R."/>
            <person name="Ohm R."/>
            <person name="Sun H."/>
            <person name="Tunlid A."/>
            <person name="Henrissat B."/>
            <person name="Grigoriev I.V."/>
            <person name="Hibbett D.S."/>
            <person name="Martin F."/>
        </authorList>
    </citation>
    <scope>NUCLEOTIDE SEQUENCE [LARGE SCALE GENOMIC DNA]</scope>
    <source>
        <strain evidence="2">UH-Slu-Lm8-n1</strain>
    </source>
</reference>
<dbReference type="EMBL" id="KN835134">
    <property type="protein sequence ID" value="KIK49146.1"/>
    <property type="molecule type" value="Genomic_DNA"/>
</dbReference>
<dbReference type="InParanoid" id="A0A0D0B504"/>
<dbReference type="Proteomes" id="UP000054485">
    <property type="component" value="Unassembled WGS sequence"/>
</dbReference>
<evidence type="ECO:0000313" key="2">
    <source>
        <dbReference type="Proteomes" id="UP000054485"/>
    </source>
</evidence>
<dbReference type="OrthoDB" id="10378354at2759"/>
<gene>
    <name evidence="1" type="ORF">CY34DRAFT_797533</name>
</gene>
<name>A0A0D0B504_9AGAM</name>
<dbReference type="AlphaFoldDB" id="A0A0D0B504"/>
<reference evidence="1 2" key="1">
    <citation type="submission" date="2014-04" db="EMBL/GenBank/DDBJ databases">
        <authorList>
            <consortium name="DOE Joint Genome Institute"/>
            <person name="Kuo A."/>
            <person name="Ruytinx J."/>
            <person name="Rineau F."/>
            <person name="Colpaert J."/>
            <person name="Kohler A."/>
            <person name="Nagy L.G."/>
            <person name="Floudas D."/>
            <person name="Copeland A."/>
            <person name="Barry K.W."/>
            <person name="Cichocki N."/>
            <person name="Veneault-Fourrey C."/>
            <person name="LaButti K."/>
            <person name="Lindquist E.A."/>
            <person name="Lipzen A."/>
            <person name="Lundell T."/>
            <person name="Morin E."/>
            <person name="Murat C."/>
            <person name="Sun H."/>
            <person name="Tunlid A."/>
            <person name="Henrissat B."/>
            <person name="Grigoriev I.V."/>
            <person name="Hibbett D.S."/>
            <person name="Martin F."/>
            <person name="Nordberg H.P."/>
            <person name="Cantor M.N."/>
            <person name="Hua S.X."/>
        </authorList>
    </citation>
    <scope>NUCLEOTIDE SEQUENCE [LARGE SCALE GENOMIC DNA]</scope>
    <source>
        <strain evidence="1 2">UH-Slu-Lm8-n1</strain>
    </source>
</reference>